<gene>
    <name evidence="1" type="ORF">Bpfe_016158</name>
</gene>
<dbReference type="AlphaFoldDB" id="A0AAD8BIV5"/>
<dbReference type="Proteomes" id="UP001233172">
    <property type="component" value="Unassembled WGS sequence"/>
</dbReference>
<comment type="caution">
    <text evidence="1">The sequence shown here is derived from an EMBL/GenBank/DDBJ whole genome shotgun (WGS) entry which is preliminary data.</text>
</comment>
<reference evidence="1" key="1">
    <citation type="journal article" date="2023" name="PLoS Negl. Trop. Dis.">
        <title>A genome sequence for Biomphalaria pfeifferi, the major vector snail for the human-infecting parasite Schistosoma mansoni.</title>
        <authorList>
            <person name="Bu L."/>
            <person name="Lu L."/>
            <person name="Laidemitt M.R."/>
            <person name="Zhang S.M."/>
            <person name="Mutuku M."/>
            <person name="Mkoji G."/>
            <person name="Steinauer M."/>
            <person name="Loker E.S."/>
        </authorList>
    </citation>
    <scope>NUCLEOTIDE SEQUENCE</scope>
    <source>
        <strain evidence="1">KasaAsao</strain>
    </source>
</reference>
<name>A0AAD8BIV5_BIOPF</name>
<proteinExistence type="predicted"/>
<dbReference type="EMBL" id="JASAOG010000078">
    <property type="protein sequence ID" value="KAK0054330.1"/>
    <property type="molecule type" value="Genomic_DNA"/>
</dbReference>
<sequence>MKSKALCETQYGFKLKSLLIGSDASQNPPSLPLNPAINEVSKQSLNQLPIDVPFSLVFQERSPGVNFDTVRFKERNQSKFTGSEI</sequence>
<accession>A0AAD8BIV5</accession>
<evidence type="ECO:0000313" key="1">
    <source>
        <dbReference type="EMBL" id="KAK0054330.1"/>
    </source>
</evidence>
<organism evidence="1 2">
    <name type="scientific">Biomphalaria pfeifferi</name>
    <name type="common">Bloodfluke planorb</name>
    <name type="synonym">Freshwater snail</name>
    <dbReference type="NCBI Taxonomy" id="112525"/>
    <lineage>
        <taxon>Eukaryota</taxon>
        <taxon>Metazoa</taxon>
        <taxon>Spiralia</taxon>
        <taxon>Lophotrochozoa</taxon>
        <taxon>Mollusca</taxon>
        <taxon>Gastropoda</taxon>
        <taxon>Heterobranchia</taxon>
        <taxon>Euthyneura</taxon>
        <taxon>Panpulmonata</taxon>
        <taxon>Hygrophila</taxon>
        <taxon>Lymnaeoidea</taxon>
        <taxon>Planorbidae</taxon>
        <taxon>Biomphalaria</taxon>
    </lineage>
</organism>
<keyword evidence="2" id="KW-1185">Reference proteome</keyword>
<protein>
    <submittedName>
        <fullName evidence="1">Uncharacterized protein</fullName>
    </submittedName>
</protein>
<reference evidence="1" key="2">
    <citation type="submission" date="2023-04" db="EMBL/GenBank/DDBJ databases">
        <authorList>
            <person name="Bu L."/>
            <person name="Lu L."/>
            <person name="Laidemitt M.R."/>
            <person name="Zhang S.M."/>
            <person name="Mutuku M."/>
            <person name="Mkoji G."/>
            <person name="Steinauer M."/>
            <person name="Loker E.S."/>
        </authorList>
    </citation>
    <scope>NUCLEOTIDE SEQUENCE</scope>
    <source>
        <strain evidence="1">KasaAsao</strain>
        <tissue evidence="1">Whole Snail</tissue>
    </source>
</reference>
<evidence type="ECO:0000313" key="2">
    <source>
        <dbReference type="Proteomes" id="UP001233172"/>
    </source>
</evidence>